<feature type="region of interest" description="Disordered" evidence="1">
    <location>
        <begin position="1"/>
        <end position="31"/>
    </location>
</feature>
<dbReference type="STRING" id="743718.Isova_2481"/>
<organism evidence="3">
    <name type="scientific">Isoptericola variabilis (strain 225)</name>
    <dbReference type="NCBI Taxonomy" id="743718"/>
    <lineage>
        <taxon>Bacteria</taxon>
        <taxon>Bacillati</taxon>
        <taxon>Actinomycetota</taxon>
        <taxon>Actinomycetes</taxon>
        <taxon>Micrococcales</taxon>
        <taxon>Promicromonosporaceae</taxon>
        <taxon>Isoptericola</taxon>
    </lineage>
</organism>
<dbReference type="EMBL" id="CP002810">
    <property type="protein sequence ID" value="AEG45192.1"/>
    <property type="molecule type" value="Genomic_DNA"/>
</dbReference>
<feature type="region of interest" description="Disordered" evidence="1">
    <location>
        <begin position="74"/>
        <end position="112"/>
    </location>
</feature>
<dbReference type="KEGG" id="iva:Isova_2481"/>
<reference evidence="2 3" key="1">
    <citation type="submission" date="2011-05" db="EMBL/GenBank/DDBJ databases">
        <title>Complete sequence of Isoptericola variabilis 225.</title>
        <authorList>
            <consortium name="US DOE Joint Genome Institute"/>
            <person name="Lucas S."/>
            <person name="Han J."/>
            <person name="Lapidus A."/>
            <person name="Cheng J.-F."/>
            <person name="Goodwin L."/>
            <person name="Pitluck S."/>
            <person name="Peters L."/>
            <person name="Mikhailova N."/>
            <person name="Zeytun A."/>
            <person name="Han C."/>
            <person name="Tapia R."/>
            <person name="Land M."/>
            <person name="Hauser L."/>
            <person name="Kyrpides N."/>
            <person name="Ivanova N."/>
            <person name="Pagani I."/>
            <person name="Siebers A."/>
            <person name="Allgaier M."/>
            <person name="Thelen M."/>
            <person name="Hugenholtz P."/>
            <person name="Gladden J."/>
            <person name="Woyke T."/>
        </authorList>
    </citation>
    <scope>NUCLEOTIDE SEQUENCE [LARGE SCALE GENOMIC DNA]</scope>
    <source>
        <strain evidence="3">225</strain>
    </source>
</reference>
<sequence length="112" mass="11484">MHPPGRQHPARGTAVGQPAENLGAAHLPDGVTAVPVVRPTPVRSIYAVVRDAAAQTPPARVTLDALVAVAHAVRREREASTGAAAAPGAPAVPPRRLDGHRRRPSAVGSPTK</sequence>
<keyword evidence="3" id="KW-1185">Reference proteome</keyword>
<evidence type="ECO:0000313" key="2">
    <source>
        <dbReference type="EMBL" id="AEG45192.1"/>
    </source>
</evidence>
<gene>
    <name evidence="2" type="ordered locus">Isova_2481</name>
</gene>
<proteinExistence type="predicted"/>
<name>F6FSN0_ISOV2</name>
<protein>
    <submittedName>
        <fullName evidence="2">Uncharacterized protein</fullName>
    </submittedName>
</protein>
<dbReference type="HOGENOM" id="CLU_2142496_0_0_11"/>
<evidence type="ECO:0000256" key="1">
    <source>
        <dbReference type="SAM" id="MobiDB-lite"/>
    </source>
</evidence>
<dbReference type="AlphaFoldDB" id="F6FSN0"/>
<accession>F6FSN0</accession>
<evidence type="ECO:0000313" key="3">
    <source>
        <dbReference type="Proteomes" id="UP000009236"/>
    </source>
</evidence>
<dbReference type="eggNOG" id="COG0583">
    <property type="taxonomic scope" value="Bacteria"/>
</dbReference>
<feature type="compositionally biased region" description="Low complexity" evidence="1">
    <location>
        <begin position="80"/>
        <end position="89"/>
    </location>
</feature>
<dbReference type="Proteomes" id="UP000009236">
    <property type="component" value="Chromosome"/>
</dbReference>